<dbReference type="Proteomes" id="UP001168821">
    <property type="component" value="Unassembled WGS sequence"/>
</dbReference>
<comment type="caution">
    <text evidence="1">The sequence shown here is derived from an EMBL/GenBank/DDBJ whole genome shotgun (WGS) entry which is preliminary data.</text>
</comment>
<organism evidence="1 2">
    <name type="scientific">Zophobas morio</name>
    <dbReference type="NCBI Taxonomy" id="2755281"/>
    <lineage>
        <taxon>Eukaryota</taxon>
        <taxon>Metazoa</taxon>
        <taxon>Ecdysozoa</taxon>
        <taxon>Arthropoda</taxon>
        <taxon>Hexapoda</taxon>
        <taxon>Insecta</taxon>
        <taxon>Pterygota</taxon>
        <taxon>Neoptera</taxon>
        <taxon>Endopterygota</taxon>
        <taxon>Coleoptera</taxon>
        <taxon>Polyphaga</taxon>
        <taxon>Cucujiformia</taxon>
        <taxon>Tenebrionidae</taxon>
        <taxon>Zophobas</taxon>
    </lineage>
</organism>
<sequence>MIAEVSIGFNDKKTEAIILEVKDDFVEMISDARSGAIAAKITPMASTKTLMIKELFEFVSSKPAKFNEIYENDPNIKALASIEGTIAQPLIMTNKEVYDYYAKNVKVVFGK</sequence>
<keyword evidence="2" id="KW-1185">Reference proteome</keyword>
<reference evidence="1" key="1">
    <citation type="journal article" date="2023" name="G3 (Bethesda)">
        <title>Whole genome assemblies of Zophobas morio and Tenebrio molitor.</title>
        <authorList>
            <person name="Kaur S."/>
            <person name="Stinson S.A."/>
            <person name="diCenzo G.C."/>
        </authorList>
    </citation>
    <scope>NUCLEOTIDE SEQUENCE</scope>
    <source>
        <strain evidence="1">QUZm001</strain>
    </source>
</reference>
<protein>
    <submittedName>
        <fullName evidence="1">Uncharacterized protein</fullName>
    </submittedName>
</protein>
<dbReference type="EMBL" id="JALNTZ010002231">
    <property type="protein sequence ID" value="KAJ3619191.1"/>
    <property type="molecule type" value="Genomic_DNA"/>
</dbReference>
<gene>
    <name evidence="1" type="ORF">Zmor_008728</name>
</gene>
<evidence type="ECO:0000313" key="1">
    <source>
        <dbReference type="EMBL" id="KAJ3619191.1"/>
    </source>
</evidence>
<evidence type="ECO:0000313" key="2">
    <source>
        <dbReference type="Proteomes" id="UP001168821"/>
    </source>
</evidence>
<proteinExistence type="predicted"/>
<name>A0AA38HIM8_9CUCU</name>
<dbReference type="AlphaFoldDB" id="A0AA38HIM8"/>
<accession>A0AA38HIM8</accession>